<dbReference type="GO" id="GO:0009055">
    <property type="term" value="F:electron transfer activity"/>
    <property type="evidence" value="ECO:0007669"/>
    <property type="project" value="InterPro"/>
</dbReference>
<keyword evidence="3 4" id="KW-0408">Iron</keyword>
<dbReference type="InterPro" id="IPR011042">
    <property type="entry name" value="6-blade_b-propeller_TolB-like"/>
</dbReference>
<sequence length="1150" mass="123231" precursor="true">MKCRKLFLPLGAMLVLLAPSSASAQRAPFAIPDPDPEIERKSFLVADGFEVNLYAADPLISKPIQMNFDPAGRLWIASSEVYPQIQPGQKANDKILILEDADGDGRAEKTTVFADGLLIPTGVEPGDGGAYVGNSTELLHLKDTDGDGKADRTRVMLSGFGTEDTHHIVHTLRWGMDGMLYFNQSIYIHSHIETPHGVRRLGGGGIWRFRPETMELDVFIRGLVNPWGHHMDRWGQSFVTDGAGGEGINYALPGAYYVTAPDAVRILQGLNPGSPKYCGLEVVSGRHLPDDYRGSLITNDFRGNRVCRFVVSDAGAGFTAREQAELIKTRHVAFRPIDVKMGPDGAIYIADWYNPIIQHGEVDFRDDRRDHTRGRIWRVTAKGRPLVPRPRLVGAPVPELLDALKAPEGWTRHQARRVLKERGAAEVAPALASWVKRLDPKDPEFEHLRLEALWTYQAIDATEPALLRAVIESPDARARAAAVRVLSLRHDRIPDAVDLLARRVEDEEPRVRLEAVRALAMRPSRRSAEVAMRALDRPMDGFLDYALWLTARQLRGEWLPAVESGEAAFEGDARRLVFALQSAGSPRVLRPLLKLLREGRVLPDRDDAVQSLIVALGGPSELAVVLELAGSQPNLGAARRAALIDALTRAARDRKVVPSGDLGRLAPLIDAAEAPLRAAAVRAAGVWKVRSLEPRLETLARDAATPAEVRAAAVEGLIAMGTPGGRKALDAILARADDRAGQAMALGSLVARDGSAVPRVADWLAGLADDRGAVAEAVLNRVLERKDGPGLLARALAGKSLDADVARVSLRAVRASGRPAEDLAAAIARAGRLEAGTRRFDAAGMAAFLSEVARSGDPARGERIFRSKEATCLKCHAIAGAGGQVGPGLESIGASAQPDYLVDSLLEPGKAVKENYHATVVATDDGRLITGIRVRQTDEELVLRDAEDREVAIPLSSVEEQKPGGSLMPAGLTDSLTRAELADLVRFLSELGKIGPYSVGKDRVFRRWRTPAPGSEAASVLDREGPEAVVSKPGLDGWAPLYATVGGGLPVGDIPAAGPAKGAGRIGLVRTELQVLQPGPVRIAVSGPATAAWLDARRVDPKGGAVVADLPAGLHAVWLAVDVSGARGPVRCTLEDEPGSAAKAQVVLGK</sequence>
<dbReference type="PANTHER" id="PTHR33546">
    <property type="entry name" value="LARGE, MULTIFUNCTIONAL SECRETED PROTEIN-RELATED"/>
    <property type="match status" value="1"/>
</dbReference>
<dbReference type="Proteomes" id="UP000324233">
    <property type="component" value="Chromosome"/>
</dbReference>
<dbReference type="Pfam" id="PF23500">
    <property type="entry name" value="DUF7133"/>
    <property type="match status" value="2"/>
</dbReference>
<dbReference type="PANTHER" id="PTHR33546:SF1">
    <property type="entry name" value="LARGE, MULTIFUNCTIONAL SECRETED PROTEIN"/>
    <property type="match status" value="1"/>
</dbReference>
<dbReference type="EMBL" id="CP042997">
    <property type="protein sequence ID" value="QEH37798.1"/>
    <property type="molecule type" value="Genomic_DNA"/>
</dbReference>
<evidence type="ECO:0000256" key="5">
    <source>
        <dbReference type="SAM" id="SignalP"/>
    </source>
</evidence>
<dbReference type="InterPro" id="IPR013428">
    <property type="entry name" value="Membrane-bound_put_N"/>
</dbReference>
<dbReference type="PROSITE" id="PS51007">
    <property type="entry name" value="CYTC"/>
    <property type="match status" value="1"/>
</dbReference>
<dbReference type="InterPro" id="IPR036909">
    <property type="entry name" value="Cyt_c-like_dom_sf"/>
</dbReference>
<dbReference type="OrthoDB" id="228131at2"/>
<dbReference type="NCBIfam" id="TIGR02604">
    <property type="entry name" value="Piru_Ver_Nterm"/>
    <property type="match status" value="1"/>
</dbReference>
<dbReference type="AlphaFoldDB" id="A0A5B9WAV8"/>
<dbReference type="KEGG" id="agv:OJF2_63890"/>
<evidence type="ECO:0000259" key="6">
    <source>
        <dbReference type="PROSITE" id="PS51007"/>
    </source>
</evidence>
<organism evidence="7 8">
    <name type="scientific">Aquisphaera giovannonii</name>
    <dbReference type="NCBI Taxonomy" id="406548"/>
    <lineage>
        <taxon>Bacteria</taxon>
        <taxon>Pseudomonadati</taxon>
        <taxon>Planctomycetota</taxon>
        <taxon>Planctomycetia</taxon>
        <taxon>Isosphaerales</taxon>
        <taxon>Isosphaeraceae</taxon>
        <taxon>Aquisphaera</taxon>
    </lineage>
</organism>
<dbReference type="SUPFAM" id="SSF48371">
    <property type="entry name" value="ARM repeat"/>
    <property type="match status" value="1"/>
</dbReference>
<protein>
    <recommendedName>
        <fullName evidence="6">Cytochrome c domain-containing protein</fullName>
    </recommendedName>
</protein>
<dbReference type="InterPro" id="IPR013427">
    <property type="entry name" value="Haem-bd_dom_put"/>
</dbReference>
<dbReference type="RefSeq" id="WP_148597312.1">
    <property type="nucleotide sequence ID" value="NZ_CP042997.1"/>
</dbReference>
<keyword evidence="2 4" id="KW-0479">Metal-binding</keyword>
<dbReference type="GO" id="GO:0046872">
    <property type="term" value="F:metal ion binding"/>
    <property type="evidence" value="ECO:0007669"/>
    <property type="project" value="UniProtKB-KW"/>
</dbReference>
<feature type="signal peptide" evidence="5">
    <location>
        <begin position="1"/>
        <end position="24"/>
    </location>
</feature>
<dbReference type="InterPro" id="IPR016024">
    <property type="entry name" value="ARM-type_fold"/>
</dbReference>
<evidence type="ECO:0000313" key="7">
    <source>
        <dbReference type="EMBL" id="QEH37798.1"/>
    </source>
</evidence>
<keyword evidence="5" id="KW-0732">Signal</keyword>
<name>A0A5B9WAV8_9BACT</name>
<gene>
    <name evidence="7" type="ORF">OJF2_63890</name>
</gene>
<dbReference type="NCBIfam" id="TIGR02603">
    <property type="entry name" value="CxxCH_TIGR02603"/>
    <property type="match status" value="1"/>
</dbReference>
<evidence type="ECO:0000256" key="1">
    <source>
        <dbReference type="ARBA" id="ARBA00022617"/>
    </source>
</evidence>
<evidence type="ECO:0000256" key="4">
    <source>
        <dbReference type="PROSITE-ProRule" id="PRU00433"/>
    </source>
</evidence>
<dbReference type="SUPFAM" id="SSF63829">
    <property type="entry name" value="Calcium-dependent phosphotriesterase"/>
    <property type="match status" value="1"/>
</dbReference>
<evidence type="ECO:0000313" key="8">
    <source>
        <dbReference type="Proteomes" id="UP000324233"/>
    </source>
</evidence>
<dbReference type="Gene3D" id="2.120.10.30">
    <property type="entry name" value="TolB, C-terminal domain"/>
    <property type="match status" value="1"/>
</dbReference>
<evidence type="ECO:0000256" key="2">
    <source>
        <dbReference type="ARBA" id="ARBA00022723"/>
    </source>
</evidence>
<feature type="chain" id="PRO_5022912912" description="Cytochrome c domain-containing protein" evidence="5">
    <location>
        <begin position="25"/>
        <end position="1150"/>
    </location>
</feature>
<accession>A0A5B9WAV8</accession>
<dbReference type="Pfam" id="PF13646">
    <property type="entry name" value="HEAT_2"/>
    <property type="match status" value="1"/>
</dbReference>
<reference evidence="7 8" key="1">
    <citation type="submission" date="2019-08" db="EMBL/GenBank/DDBJ databases">
        <title>Deep-cultivation of Planctomycetes and their phenomic and genomic characterization uncovers novel biology.</title>
        <authorList>
            <person name="Wiegand S."/>
            <person name="Jogler M."/>
            <person name="Boedeker C."/>
            <person name="Pinto D."/>
            <person name="Vollmers J."/>
            <person name="Rivas-Marin E."/>
            <person name="Kohn T."/>
            <person name="Peeters S.H."/>
            <person name="Heuer A."/>
            <person name="Rast P."/>
            <person name="Oberbeckmann S."/>
            <person name="Bunk B."/>
            <person name="Jeske O."/>
            <person name="Meyerdierks A."/>
            <person name="Storesund J.E."/>
            <person name="Kallscheuer N."/>
            <person name="Luecker S."/>
            <person name="Lage O.M."/>
            <person name="Pohl T."/>
            <person name="Merkel B.J."/>
            <person name="Hornburger P."/>
            <person name="Mueller R.-W."/>
            <person name="Bruemmer F."/>
            <person name="Labrenz M."/>
            <person name="Spormann A.M."/>
            <person name="Op den Camp H."/>
            <person name="Overmann J."/>
            <person name="Amann R."/>
            <person name="Jetten M.S.M."/>
            <person name="Mascher T."/>
            <person name="Medema M.H."/>
            <person name="Devos D.P."/>
            <person name="Kaster A.-K."/>
            <person name="Ovreas L."/>
            <person name="Rohde M."/>
            <person name="Galperin M.Y."/>
            <person name="Jogler C."/>
        </authorList>
    </citation>
    <scope>NUCLEOTIDE SEQUENCE [LARGE SCALE GENOMIC DNA]</scope>
    <source>
        <strain evidence="7 8">OJF2</strain>
    </source>
</reference>
<dbReference type="Gene3D" id="1.10.760.10">
    <property type="entry name" value="Cytochrome c-like domain"/>
    <property type="match status" value="1"/>
</dbReference>
<dbReference type="InterPro" id="IPR055557">
    <property type="entry name" value="DUF7133"/>
</dbReference>
<evidence type="ECO:0000256" key="3">
    <source>
        <dbReference type="ARBA" id="ARBA00023004"/>
    </source>
</evidence>
<dbReference type="InterPro" id="IPR009056">
    <property type="entry name" value="Cyt_c-like_dom"/>
</dbReference>
<dbReference type="Gene3D" id="1.25.10.10">
    <property type="entry name" value="Leucine-rich Repeat Variant"/>
    <property type="match status" value="1"/>
</dbReference>
<dbReference type="SUPFAM" id="SSF46626">
    <property type="entry name" value="Cytochrome c"/>
    <property type="match status" value="1"/>
</dbReference>
<dbReference type="GO" id="GO:0020037">
    <property type="term" value="F:heme binding"/>
    <property type="evidence" value="ECO:0007669"/>
    <property type="project" value="InterPro"/>
</dbReference>
<keyword evidence="1 4" id="KW-0349">Heme</keyword>
<feature type="domain" description="Cytochrome c" evidence="6">
    <location>
        <begin position="856"/>
        <end position="992"/>
    </location>
</feature>
<dbReference type="InterPro" id="IPR011989">
    <property type="entry name" value="ARM-like"/>
</dbReference>
<keyword evidence="8" id="KW-1185">Reference proteome</keyword>
<proteinExistence type="predicted"/>